<name>A0A4Y9Y8K1_9APHY</name>
<dbReference type="CDD" id="cd12148">
    <property type="entry name" value="fungal_TF_MHR"/>
    <property type="match status" value="1"/>
</dbReference>
<comment type="subcellular location">
    <subcellularLocation>
        <location evidence="1">Nucleus</location>
    </subcellularLocation>
</comment>
<dbReference type="Proteomes" id="UP000298390">
    <property type="component" value="Unassembled WGS sequence"/>
</dbReference>
<comment type="caution">
    <text evidence="7">The sequence shown here is derived from an EMBL/GenBank/DDBJ whole genome shotgun (WGS) entry which is preliminary data.</text>
</comment>
<dbReference type="InterPro" id="IPR007219">
    <property type="entry name" value="XnlR_reg_dom"/>
</dbReference>
<keyword evidence="2" id="KW-0479">Metal-binding</keyword>
<protein>
    <recommendedName>
        <fullName evidence="6">Xylanolytic transcriptional activator regulatory domain-containing protein</fullName>
    </recommendedName>
</protein>
<feature type="domain" description="Xylanolytic transcriptional activator regulatory" evidence="6">
    <location>
        <begin position="129"/>
        <end position="212"/>
    </location>
</feature>
<evidence type="ECO:0000259" key="6">
    <source>
        <dbReference type="SMART" id="SM00906"/>
    </source>
</evidence>
<keyword evidence="4" id="KW-0804">Transcription</keyword>
<dbReference type="GO" id="GO:0003677">
    <property type="term" value="F:DNA binding"/>
    <property type="evidence" value="ECO:0007669"/>
    <property type="project" value="InterPro"/>
</dbReference>
<keyword evidence="5" id="KW-0539">Nucleus</keyword>
<evidence type="ECO:0000256" key="1">
    <source>
        <dbReference type="ARBA" id="ARBA00004123"/>
    </source>
</evidence>
<evidence type="ECO:0000256" key="3">
    <source>
        <dbReference type="ARBA" id="ARBA00023015"/>
    </source>
</evidence>
<gene>
    <name evidence="7" type="ORF">EVJ58_g6830</name>
</gene>
<keyword evidence="3" id="KW-0805">Transcription regulation</keyword>
<sequence length="372" mass="40290">MFPANPPSTPSDDPPTELAQTLLQHFLPHADQVGFFLHKQRFIALATSPDARYRAANLSRALLYAVYSYGAHLSCIEALTAHVPALLNRAVEAVSADLGGPRRYPLTQTIQAEVILANYFFCVGRQLEGRYHCSAAVALVLSAQLHKIRSLSTSDSHSPLGQPLDRIEEGQSINAFWTVFAIDKGWCVASGSPSQLDGSNIDTPWPLDMEESDHLELAPEATGTLPERCVNAAKAAAALVGQVNLQQLDYVDPILAPLWTIVVRILIARIQPLGLLDGERDRIRGLIKKAVAGMARFSQVSPLMAMAETSVAGACRRSVRAVKRGRATSTSVVQQHDSVSARDVAPSEMDMTTRPELIIDVGGIPNFQGRGQ</sequence>
<dbReference type="Pfam" id="PF04082">
    <property type="entry name" value="Fungal_trans"/>
    <property type="match status" value="1"/>
</dbReference>
<dbReference type="GO" id="GO:0000981">
    <property type="term" value="F:DNA-binding transcription factor activity, RNA polymerase II-specific"/>
    <property type="evidence" value="ECO:0007669"/>
    <property type="project" value="InterPro"/>
</dbReference>
<dbReference type="GO" id="GO:0006351">
    <property type="term" value="P:DNA-templated transcription"/>
    <property type="evidence" value="ECO:0007669"/>
    <property type="project" value="InterPro"/>
</dbReference>
<dbReference type="AlphaFoldDB" id="A0A4Y9Y8K1"/>
<organism evidence="7 8">
    <name type="scientific">Rhodofomes roseus</name>
    <dbReference type="NCBI Taxonomy" id="34475"/>
    <lineage>
        <taxon>Eukaryota</taxon>
        <taxon>Fungi</taxon>
        <taxon>Dikarya</taxon>
        <taxon>Basidiomycota</taxon>
        <taxon>Agaricomycotina</taxon>
        <taxon>Agaricomycetes</taxon>
        <taxon>Polyporales</taxon>
        <taxon>Rhodofomes</taxon>
    </lineage>
</organism>
<dbReference type="STRING" id="34475.A0A4Y9Y8K1"/>
<evidence type="ECO:0000313" key="7">
    <source>
        <dbReference type="EMBL" id="TFY57751.1"/>
    </source>
</evidence>
<dbReference type="SMART" id="SM00906">
    <property type="entry name" value="Fungal_trans"/>
    <property type="match status" value="1"/>
</dbReference>
<evidence type="ECO:0000256" key="4">
    <source>
        <dbReference type="ARBA" id="ARBA00023163"/>
    </source>
</evidence>
<dbReference type="GO" id="GO:0005634">
    <property type="term" value="C:nucleus"/>
    <property type="evidence" value="ECO:0007669"/>
    <property type="project" value="UniProtKB-SubCell"/>
</dbReference>
<reference evidence="7 8" key="1">
    <citation type="submission" date="2019-01" db="EMBL/GenBank/DDBJ databases">
        <title>Genome sequencing of the rare red list fungi Fomitopsis rosea.</title>
        <authorList>
            <person name="Buettner E."/>
            <person name="Kellner H."/>
        </authorList>
    </citation>
    <scope>NUCLEOTIDE SEQUENCE [LARGE SCALE GENOMIC DNA]</scope>
    <source>
        <strain evidence="7 8">DSM 105464</strain>
    </source>
</reference>
<evidence type="ECO:0000256" key="2">
    <source>
        <dbReference type="ARBA" id="ARBA00022723"/>
    </source>
</evidence>
<accession>A0A4Y9Y8K1</accession>
<evidence type="ECO:0000256" key="5">
    <source>
        <dbReference type="ARBA" id="ARBA00023242"/>
    </source>
</evidence>
<evidence type="ECO:0000313" key="8">
    <source>
        <dbReference type="Proteomes" id="UP000298390"/>
    </source>
</evidence>
<dbReference type="PANTHER" id="PTHR47338:SF29">
    <property type="entry name" value="ZN(2)-C6 FUNGAL-TYPE DOMAIN-CONTAINING PROTEIN"/>
    <property type="match status" value="1"/>
</dbReference>
<dbReference type="EMBL" id="SEKV01000405">
    <property type="protein sequence ID" value="TFY57751.1"/>
    <property type="molecule type" value="Genomic_DNA"/>
</dbReference>
<dbReference type="GO" id="GO:0008270">
    <property type="term" value="F:zinc ion binding"/>
    <property type="evidence" value="ECO:0007669"/>
    <property type="project" value="InterPro"/>
</dbReference>
<proteinExistence type="predicted"/>
<dbReference type="PANTHER" id="PTHR47338">
    <property type="entry name" value="ZN(II)2CYS6 TRANSCRIPTION FACTOR (EUROFUNG)-RELATED"/>
    <property type="match status" value="1"/>
</dbReference>
<dbReference type="InterPro" id="IPR050815">
    <property type="entry name" value="TF_fung"/>
</dbReference>